<gene>
    <name evidence="2" type="ORF">PN36_12770</name>
</gene>
<keyword evidence="1" id="KW-0472">Membrane</keyword>
<dbReference type="AlphaFoldDB" id="A0A0A6P5F4"/>
<evidence type="ECO:0000256" key="1">
    <source>
        <dbReference type="SAM" id="Phobius"/>
    </source>
</evidence>
<keyword evidence="1" id="KW-1133">Transmembrane helix</keyword>
<name>A0A0A6P5F4_9GAMM</name>
<organism evidence="2 3">
    <name type="scientific">Candidatus Thiomargarita nelsonii</name>
    <dbReference type="NCBI Taxonomy" id="1003181"/>
    <lineage>
        <taxon>Bacteria</taxon>
        <taxon>Pseudomonadati</taxon>
        <taxon>Pseudomonadota</taxon>
        <taxon>Gammaproteobacteria</taxon>
        <taxon>Thiotrichales</taxon>
        <taxon>Thiotrichaceae</taxon>
        <taxon>Thiomargarita</taxon>
    </lineage>
</organism>
<keyword evidence="3" id="KW-1185">Reference proteome</keyword>
<reference evidence="2 3" key="1">
    <citation type="journal article" date="2016" name="Front. Microbiol.">
        <title>Single-Cell (Meta-)Genomics of a Dimorphic Candidatus Thiomargarita nelsonii Reveals Genomic Plasticity.</title>
        <authorList>
            <person name="Flood B.E."/>
            <person name="Fliss P."/>
            <person name="Jones D.S."/>
            <person name="Dick G.J."/>
            <person name="Jain S."/>
            <person name="Kaster A.K."/>
            <person name="Winkel M."/>
            <person name="Mussmann M."/>
            <person name="Bailey J."/>
        </authorList>
    </citation>
    <scope>NUCLEOTIDE SEQUENCE [LARGE SCALE GENOMIC DNA]</scope>
    <source>
        <strain evidence="2">Hydrate Ridge</strain>
    </source>
</reference>
<proteinExistence type="predicted"/>
<evidence type="ECO:0000313" key="2">
    <source>
        <dbReference type="EMBL" id="KHD05682.1"/>
    </source>
</evidence>
<sequence length="179" mass="20384">MAEQTKLKKWILGIISALILGILLIMIELLTPLQQIPDNKPAIVTQLKHLHNPDGTITIDLWFDERRKTRFNSGQPVNIYYEIKGINKGTRAYLTLLNVSPAGKLSLIFNEFVEVGKEYGRLQGQENVTTVKQITLERGQEYFKAIVTSEPIEWKAFIGAEGKPRMTFWGTKELIVDVE</sequence>
<protein>
    <submittedName>
        <fullName evidence="2">Uncharacterized protein</fullName>
    </submittedName>
</protein>
<dbReference type="Proteomes" id="UP000030428">
    <property type="component" value="Unassembled WGS sequence"/>
</dbReference>
<keyword evidence="1" id="KW-0812">Transmembrane</keyword>
<comment type="caution">
    <text evidence="2">The sequence shown here is derived from an EMBL/GenBank/DDBJ whole genome shotgun (WGS) entry which is preliminary data.</text>
</comment>
<accession>A0A0A6P5F4</accession>
<feature type="transmembrane region" description="Helical" evidence="1">
    <location>
        <begin position="12"/>
        <end position="31"/>
    </location>
</feature>
<evidence type="ECO:0000313" key="3">
    <source>
        <dbReference type="Proteomes" id="UP000030428"/>
    </source>
</evidence>
<dbReference type="EMBL" id="JSZA02000040">
    <property type="protein sequence ID" value="KHD05682.1"/>
    <property type="molecule type" value="Genomic_DNA"/>
</dbReference>